<dbReference type="Proteomes" id="UP000499080">
    <property type="component" value="Unassembled WGS sequence"/>
</dbReference>
<proteinExistence type="predicted"/>
<dbReference type="EMBL" id="BGPR01161979">
    <property type="protein sequence ID" value="GBL99241.1"/>
    <property type="molecule type" value="Genomic_DNA"/>
</dbReference>
<accession>A0A4Y2C4K5</accession>
<comment type="caution">
    <text evidence="4">The sequence shown here is derived from an EMBL/GenBank/DDBJ whole genome shotgun (WGS) entry which is preliminary data.</text>
</comment>
<evidence type="ECO:0000313" key="3">
    <source>
        <dbReference type="EMBL" id="GBL99334.1"/>
    </source>
</evidence>
<dbReference type="AlphaFoldDB" id="A0A4Y2C4K5"/>
<protein>
    <submittedName>
        <fullName evidence="4">Uncharacterized protein</fullName>
    </submittedName>
</protein>
<evidence type="ECO:0000313" key="2">
    <source>
        <dbReference type="EMBL" id="GBL99291.1"/>
    </source>
</evidence>
<organism evidence="4 5">
    <name type="scientific">Araneus ventricosus</name>
    <name type="common">Orbweaver spider</name>
    <name type="synonym">Epeira ventricosa</name>
    <dbReference type="NCBI Taxonomy" id="182803"/>
    <lineage>
        <taxon>Eukaryota</taxon>
        <taxon>Metazoa</taxon>
        <taxon>Ecdysozoa</taxon>
        <taxon>Arthropoda</taxon>
        <taxon>Chelicerata</taxon>
        <taxon>Arachnida</taxon>
        <taxon>Araneae</taxon>
        <taxon>Araneomorphae</taxon>
        <taxon>Entelegynae</taxon>
        <taxon>Araneoidea</taxon>
        <taxon>Araneidae</taxon>
        <taxon>Araneus</taxon>
    </lineage>
</organism>
<evidence type="ECO:0000313" key="5">
    <source>
        <dbReference type="Proteomes" id="UP000499080"/>
    </source>
</evidence>
<dbReference type="EMBL" id="BGPR01162024">
    <property type="protein sequence ID" value="GBL99391.1"/>
    <property type="molecule type" value="Genomic_DNA"/>
</dbReference>
<evidence type="ECO:0000313" key="1">
    <source>
        <dbReference type="EMBL" id="GBL99241.1"/>
    </source>
</evidence>
<evidence type="ECO:0000313" key="4">
    <source>
        <dbReference type="EMBL" id="GBL99391.1"/>
    </source>
</evidence>
<keyword evidence="5" id="KW-1185">Reference proteome</keyword>
<reference evidence="4 5" key="1">
    <citation type="journal article" date="2019" name="Sci. Rep.">
        <title>Orb-weaving spider Araneus ventricosus genome elucidates the spidroin gene catalogue.</title>
        <authorList>
            <person name="Kono N."/>
            <person name="Nakamura H."/>
            <person name="Ohtoshi R."/>
            <person name="Moran D.A.P."/>
            <person name="Shinohara A."/>
            <person name="Yoshida Y."/>
            <person name="Fujiwara M."/>
            <person name="Mori M."/>
            <person name="Tomita M."/>
            <person name="Arakawa K."/>
        </authorList>
    </citation>
    <scope>NUCLEOTIDE SEQUENCE [LARGE SCALE GENOMIC DNA]</scope>
</reference>
<sequence>MVGKRDLQRHLMVARPMIPDLADHLTTLATNLTTLTTNLMTLATNLMTLATNLTTLAAEMKFLENSRIMPLSLIGAETWIFLENSMSESYKYPELFKRE</sequence>
<gene>
    <name evidence="3" type="ORF">AVEN_104218_1</name>
    <name evidence="1" type="ORF">AVEN_190451_1</name>
    <name evidence="4" type="ORF">AVEN_43622_1</name>
    <name evidence="2" type="ORF">AVEN_83494_1</name>
</gene>
<dbReference type="EMBL" id="BGPR01162010">
    <property type="protein sequence ID" value="GBL99334.1"/>
    <property type="molecule type" value="Genomic_DNA"/>
</dbReference>
<name>A0A4Y2C4K5_ARAVE</name>
<dbReference type="EMBL" id="BGPR01161993">
    <property type="protein sequence ID" value="GBL99291.1"/>
    <property type="molecule type" value="Genomic_DNA"/>
</dbReference>